<dbReference type="GO" id="GO:0016020">
    <property type="term" value="C:membrane"/>
    <property type="evidence" value="ECO:0007669"/>
    <property type="project" value="TreeGrafter"/>
</dbReference>
<dbReference type="InterPro" id="IPR050879">
    <property type="entry name" value="Acyltransferase_3"/>
</dbReference>
<evidence type="ECO:0000259" key="2">
    <source>
        <dbReference type="Pfam" id="PF01757"/>
    </source>
</evidence>
<keyword evidence="1" id="KW-0472">Membrane</keyword>
<feature type="domain" description="Acyltransferase 3" evidence="2">
    <location>
        <begin position="6"/>
        <end position="345"/>
    </location>
</feature>
<evidence type="ECO:0000313" key="4">
    <source>
        <dbReference type="Proteomes" id="UP000185841"/>
    </source>
</evidence>
<keyword evidence="3" id="KW-0808">Transferase</keyword>
<dbReference type="GO" id="GO:0009103">
    <property type="term" value="P:lipopolysaccharide biosynthetic process"/>
    <property type="evidence" value="ECO:0007669"/>
    <property type="project" value="TreeGrafter"/>
</dbReference>
<proteinExistence type="predicted"/>
<dbReference type="PANTHER" id="PTHR23028:SF53">
    <property type="entry name" value="ACYL_TRANSF_3 DOMAIN-CONTAINING PROTEIN"/>
    <property type="match status" value="1"/>
</dbReference>
<keyword evidence="3" id="KW-0012">Acyltransferase</keyword>
<organism evidence="3 4">
    <name type="scientific">Aquipseudomonas alcaligenes</name>
    <name type="common">Pseudomonas alcaligenes</name>
    <dbReference type="NCBI Taxonomy" id="43263"/>
    <lineage>
        <taxon>Bacteria</taxon>
        <taxon>Pseudomonadati</taxon>
        <taxon>Pseudomonadota</taxon>
        <taxon>Gammaproteobacteria</taxon>
        <taxon>Pseudomonadales</taxon>
        <taxon>Pseudomonadaceae</taxon>
        <taxon>Aquipseudomonas</taxon>
    </lineage>
</organism>
<feature type="transmembrane region" description="Helical" evidence="1">
    <location>
        <begin position="256"/>
        <end position="278"/>
    </location>
</feature>
<accession>A0A1N6N5H4</accession>
<feature type="transmembrane region" description="Helical" evidence="1">
    <location>
        <begin position="39"/>
        <end position="60"/>
    </location>
</feature>
<dbReference type="AlphaFoldDB" id="A0A1N6N5H4"/>
<name>A0A1N6N5H4_AQUAC</name>
<gene>
    <name evidence="3" type="ORF">SAMN05878282_10143</name>
</gene>
<feature type="transmembrane region" description="Helical" evidence="1">
    <location>
        <begin position="96"/>
        <end position="116"/>
    </location>
</feature>
<dbReference type="RefSeq" id="WP_076423393.1">
    <property type="nucleotide sequence ID" value="NZ_FTMP01000001.1"/>
</dbReference>
<dbReference type="EMBL" id="FTMP01000001">
    <property type="protein sequence ID" value="SIP87334.1"/>
    <property type="molecule type" value="Genomic_DNA"/>
</dbReference>
<evidence type="ECO:0000256" key="1">
    <source>
        <dbReference type="SAM" id="Phobius"/>
    </source>
</evidence>
<dbReference type="GO" id="GO:0016747">
    <property type="term" value="F:acyltransferase activity, transferring groups other than amino-acyl groups"/>
    <property type="evidence" value="ECO:0007669"/>
    <property type="project" value="InterPro"/>
</dbReference>
<dbReference type="GO" id="GO:0016787">
    <property type="term" value="F:hydrolase activity"/>
    <property type="evidence" value="ECO:0007669"/>
    <property type="project" value="UniProtKB-KW"/>
</dbReference>
<keyword evidence="1" id="KW-0812">Transmembrane</keyword>
<evidence type="ECO:0000313" key="3">
    <source>
        <dbReference type="EMBL" id="SIP87334.1"/>
    </source>
</evidence>
<feature type="transmembrane region" description="Helical" evidence="1">
    <location>
        <begin position="232"/>
        <end position="250"/>
    </location>
</feature>
<dbReference type="Pfam" id="PF01757">
    <property type="entry name" value="Acyl_transf_3"/>
    <property type="match status" value="1"/>
</dbReference>
<feature type="transmembrane region" description="Helical" evidence="1">
    <location>
        <begin position="179"/>
        <end position="198"/>
    </location>
</feature>
<dbReference type="Proteomes" id="UP000185841">
    <property type="component" value="Unassembled WGS sequence"/>
</dbReference>
<keyword evidence="3" id="KW-0378">Hydrolase</keyword>
<reference evidence="3 4" key="1">
    <citation type="submission" date="2017-01" db="EMBL/GenBank/DDBJ databases">
        <authorList>
            <person name="Mah S.A."/>
            <person name="Swanson W.J."/>
            <person name="Moy G.W."/>
            <person name="Vacquier V.D."/>
        </authorList>
    </citation>
    <scope>NUCLEOTIDE SEQUENCE [LARGE SCALE GENOMIC DNA]</scope>
    <source>
        <strain evidence="3 4">RU36E</strain>
    </source>
</reference>
<dbReference type="PANTHER" id="PTHR23028">
    <property type="entry name" value="ACETYLTRANSFERASE"/>
    <property type="match status" value="1"/>
</dbReference>
<protein>
    <submittedName>
        <fullName evidence="3">Peptidoglycan/LPS O-acetylase OafA/YrhL, contains acyltransferase and SGNH-hydrolase domains</fullName>
    </submittedName>
</protein>
<feature type="transmembrane region" description="Helical" evidence="1">
    <location>
        <begin position="299"/>
        <end position="319"/>
    </location>
</feature>
<feature type="transmembrane region" description="Helical" evidence="1">
    <location>
        <begin position="12"/>
        <end position="33"/>
    </location>
</feature>
<sequence length="380" mass="42440">MNRRIAEIEVLRGFAVLFVVVHHANGNLFTWSSEGLSRFYGVFGGWFGVDLFFAISGFVIARDLVPRLQGCVSQEQAIRTTLAFWVRRAWRLWPSAWLWLMVILFACVFANQSGAFGSLRTNFEATVVAVLQVANLRFAESFMSWPYGASFPYWSLSLEEQFYLLFPLVVLFSRRWLPYVLIALVLAQLFLVRTPMLMVFRTDALALGVLLALWTQHSSYQLARPVIMSRRGIGTLAMLGLFVCLGALSSDVLHTVSIKVGMIALISALLVWLASYDAGYLLRPGIASRALSWLGARSYAIYLIHVPAFFLVREIFYRLAGGNGAFGDTHFWPFVLSSGVLILLLAEFNYRLVEVPLRNRGAAVAKRIMSAESVGPGATA</sequence>
<dbReference type="InterPro" id="IPR002656">
    <property type="entry name" value="Acyl_transf_3_dom"/>
</dbReference>
<feature type="transmembrane region" description="Helical" evidence="1">
    <location>
        <begin position="331"/>
        <end position="350"/>
    </location>
</feature>
<keyword evidence="1" id="KW-1133">Transmembrane helix</keyword>